<evidence type="ECO:0000313" key="1">
    <source>
        <dbReference type="EMBL" id="MFC2969628.1"/>
    </source>
</evidence>
<organism evidence="1 2">
    <name type="scientific">Acidimangrovimonas pyrenivorans</name>
    <dbReference type="NCBI Taxonomy" id="2030798"/>
    <lineage>
        <taxon>Bacteria</taxon>
        <taxon>Pseudomonadati</taxon>
        <taxon>Pseudomonadota</taxon>
        <taxon>Alphaproteobacteria</taxon>
        <taxon>Rhodobacterales</taxon>
        <taxon>Paracoccaceae</taxon>
        <taxon>Acidimangrovimonas</taxon>
    </lineage>
</organism>
<dbReference type="RefSeq" id="WP_377834392.1">
    <property type="nucleotide sequence ID" value="NZ_JBHRSK010000014.1"/>
</dbReference>
<evidence type="ECO:0000313" key="2">
    <source>
        <dbReference type="Proteomes" id="UP001595443"/>
    </source>
</evidence>
<sequence length="157" mass="17118">MTAETRLSIEEIEARVDALIATPNEALVRDATEIAAELLTMGEAVLEAWHEAKGNTPTSDKHEGFRLLALHRQGARGNPSFNACRETCREIVYHHNLILHDPAAADVAHTIRVGAMVVRHLALFVGGKLQADGLGEFCCSSRPIRQGETPDIDTETV</sequence>
<dbReference type="Proteomes" id="UP001595443">
    <property type="component" value="Unassembled WGS sequence"/>
</dbReference>
<accession>A0ABV7AKJ7</accession>
<proteinExistence type="predicted"/>
<reference evidence="2" key="1">
    <citation type="journal article" date="2019" name="Int. J. Syst. Evol. Microbiol.">
        <title>The Global Catalogue of Microorganisms (GCM) 10K type strain sequencing project: providing services to taxonomists for standard genome sequencing and annotation.</title>
        <authorList>
            <consortium name="The Broad Institute Genomics Platform"/>
            <consortium name="The Broad Institute Genome Sequencing Center for Infectious Disease"/>
            <person name="Wu L."/>
            <person name="Ma J."/>
        </authorList>
    </citation>
    <scope>NUCLEOTIDE SEQUENCE [LARGE SCALE GENOMIC DNA]</scope>
    <source>
        <strain evidence="2">KCTC 62192</strain>
    </source>
</reference>
<comment type="caution">
    <text evidence="1">The sequence shown here is derived from an EMBL/GenBank/DDBJ whole genome shotgun (WGS) entry which is preliminary data.</text>
</comment>
<dbReference type="EMBL" id="JBHRSK010000014">
    <property type="protein sequence ID" value="MFC2969628.1"/>
    <property type="molecule type" value="Genomic_DNA"/>
</dbReference>
<keyword evidence="2" id="KW-1185">Reference proteome</keyword>
<gene>
    <name evidence="1" type="ORF">ACFOES_16120</name>
</gene>
<protein>
    <submittedName>
        <fullName evidence="1">Uncharacterized protein</fullName>
    </submittedName>
</protein>
<name>A0ABV7AKJ7_9RHOB</name>